<sequence>MSETCPYCGRSDFANTKALGSHIHYVHENESWASMSQNRSESEKERFQKLFCSCLPDKDLCSPRQLEKIEQAIIEIPGGISPPLDKYRDAFKCAITKEKLLKEVEEELPRESKTEDKK</sequence>
<organism evidence="1">
    <name type="scientific">marine sediment metagenome</name>
    <dbReference type="NCBI Taxonomy" id="412755"/>
    <lineage>
        <taxon>unclassified sequences</taxon>
        <taxon>metagenomes</taxon>
        <taxon>ecological metagenomes</taxon>
    </lineage>
</organism>
<name>X1GVN8_9ZZZZ</name>
<evidence type="ECO:0000313" key="1">
    <source>
        <dbReference type="EMBL" id="GAH48925.1"/>
    </source>
</evidence>
<dbReference type="EMBL" id="BARU01020412">
    <property type="protein sequence ID" value="GAH48925.1"/>
    <property type="molecule type" value="Genomic_DNA"/>
</dbReference>
<accession>X1GVN8</accession>
<proteinExistence type="predicted"/>
<gene>
    <name evidence="1" type="ORF">S03H2_33533</name>
</gene>
<dbReference type="AlphaFoldDB" id="X1GVN8"/>
<reference evidence="1" key="1">
    <citation type="journal article" date="2014" name="Front. Microbiol.">
        <title>High frequency of phylogenetically diverse reductive dehalogenase-homologous genes in deep subseafloor sedimentary metagenomes.</title>
        <authorList>
            <person name="Kawai M."/>
            <person name="Futagami T."/>
            <person name="Toyoda A."/>
            <person name="Takaki Y."/>
            <person name="Nishi S."/>
            <person name="Hori S."/>
            <person name="Arai W."/>
            <person name="Tsubouchi T."/>
            <person name="Morono Y."/>
            <person name="Uchiyama I."/>
            <person name="Ito T."/>
            <person name="Fujiyama A."/>
            <person name="Inagaki F."/>
            <person name="Takami H."/>
        </authorList>
    </citation>
    <scope>NUCLEOTIDE SEQUENCE</scope>
    <source>
        <strain evidence="1">Expedition CK06-06</strain>
    </source>
</reference>
<comment type="caution">
    <text evidence="1">The sequence shown here is derived from an EMBL/GenBank/DDBJ whole genome shotgun (WGS) entry which is preliminary data.</text>
</comment>
<protein>
    <submittedName>
        <fullName evidence="1">Uncharacterized protein</fullName>
    </submittedName>
</protein>